<evidence type="ECO:0000313" key="9">
    <source>
        <dbReference type="Proteomes" id="UP000482800"/>
    </source>
</evidence>
<dbReference type="InterPro" id="IPR051816">
    <property type="entry name" value="Glycosyl_Hydrolase_31"/>
</dbReference>
<keyword evidence="9" id="KW-1185">Reference proteome</keyword>
<dbReference type="PANTHER" id="PTHR43863">
    <property type="entry name" value="HYDROLASE, PUTATIVE (AFU_ORTHOLOGUE AFUA_1G03140)-RELATED"/>
    <property type="match status" value="1"/>
</dbReference>
<evidence type="ECO:0000259" key="5">
    <source>
        <dbReference type="Pfam" id="PF13802"/>
    </source>
</evidence>
<sequence length="720" mass="79087">MSVSHRPFGTEHPYRYDLDQRVPSRPEVGAEYQIRVLASPDVTEVVVSFASGASVRAERVDPATLTVDFGARPAPPVGDSGGHLAGAAAAAPDTGGDVAWIARAVATADDAYSISGGTTTVGPFGVRPLSWRPEGGRLDVAGPGVASDVEWLVGSEGPRRVRFALELAPDAHVIGFGERFHGLDQRGEVLDATVFEQYKRQGHRTYLPTPFALVVGADACWGFHVATSRRTWYDVGATDPTRLVVEAEVDPADPVLPLRFYTGGPSDVVSAFLAETGRPPVPPAWVFRPWMSGNEWNTQERVLAEVRRSLAEDIPVGAVVIEAWSDEETFVAFRDAKAAVHPDGAPHRLADFDFPPDGAWPDPKAMVDELHAAGVKVLLWQIPLVPTDRGSTGQVAADLSTMEERGYAVREADGSVHRNRGWWFPGALLPDWTNPDARRWWLEKRRYLVDELGVDGFKTDGGEHAWGHDLRYFDGSRGDAANNLFPVWYAAAYHELAPVTFSRAGFTGSAAFPAHWAGDEDSTWEGFRASVTAGLTAGVSGIFFWGWDLGGFSGDIPDAELYLRSAAAACFAPLMQYHSEFNHHRTPSRDRTPWNIAERTGDPGVLAVFRRFAKLRENLVPYLVEQADRSVTSGRPLMRPLFFDHPGDERVWDFPLQYRLGDDLLVAPVTEPGATTWRVYLPAGEWVDYFTGEHHTGPVTVDRPVPLDEIPVYSLRDHRA</sequence>
<dbReference type="AlphaFoldDB" id="A0A6V8KXN9"/>
<dbReference type="Pfam" id="PF13802">
    <property type="entry name" value="Gal_mutarotas_2"/>
    <property type="match status" value="1"/>
</dbReference>
<feature type="domain" description="Glycoside hydrolase family 31 TIM barrel" evidence="4">
    <location>
        <begin position="279"/>
        <end position="624"/>
    </location>
</feature>
<dbReference type="InterPro" id="IPR011013">
    <property type="entry name" value="Gal_mutarotase_sf_dom"/>
</dbReference>
<comment type="similarity">
    <text evidence="1 2">Belongs to the glycosyl hydrolase 31 family.</text>
</comment>
<evidence type="ECO:0000256" key="2">
    <source>
        <dbReference type="RuleBase" id="RU361185"/>
    </source>
</evidence>
<evidence type="ECO:0000313" key="8">
    <source>
        <dbReference type="EMBL" id="GFJ85295.1"/>
    </source>
</evidence>
<organism evidence="8 9">
    <name type="scientific">Phytohabitans houttuyneae</name>
    <dbReference type="NCBI Taxonomy" id="1076126"/>
    <lineage>
        <taxon>Bacteria</taxon>
        <taxon>Bacillati</taxon>
        <taxon>Actinomycetota</taxon>
        <taxon>Actinomycetes</taxon>
        <taxon>Micromonosporales</taxon>
        <taxon>Micromonosporaceae</taxon>
    </lineage>
</organism>
<feature type="domain" description="1,3-alpha-isomaltosidase-like N-terminal" evidence="7">
    <location>
        <begin position="9"/>
        <end position="113"/>
    </location>
</feature>
<name>A0A6V8KXN9_9ACTN</name>
<evidence type="ECO:0000259" key="6">
    <source>
        <dbReference type="Pfam" id="PF21365"/>
    </source>
</evidence>
<feature type="compositionally biased region" description="Basic and acidic residues" evidence="3">
    <location>
        <begin position="8"/>
        <end position="20"/>
    </location>
</feature>
<evidence type="ECO:0000256" key="3">
    <source>
        <dbReference type="SAM" id="MobiDB-lite"/>
    </source>
</evidence>
<reference evidence="8 9" key="2">
    <citation type="submission" date="2020-03" db="EMBL/GenBank/DDBJ databases">
        <authorList>
            <person name="Ichikawa N."/>
            <person name="Kimura A."/>
            <person name="Kitahashi Y."/>
            <person name="Uohara A."/>
        </authorList>
    </citation>
    <scope>NUCLEOTIDE SEQUENCE [LARGE SCALE GENOMIC DNA]</scope>
    <source>
        <strain evidence="8 9">NBRC 108639</strain>
    </source>
</reference>
<dbReference type="InterPro" id="IPR000322">
    <property type="entry name" value="Glyco_hydro_31_TIM"/>
</dbReference>
<dbReference type="InterPro" id="IPR048395">
    <property type="entry name" value="Glyco_hydro_31_C"/>
</dbReference>
<dbReference type="Pfam" id="PF21568">
    <property type="entry name" value="AIMA-like_N"/>
    <property type="match status" value="1"/>
</dbReference>
<dbReference type="InterPro" id="IPR025887">
    <property type="entry name" value="Glyco_hydro_31_N_dom"/>
</dbReference>
<feature type="domain" description="Glycosyl hydrolase family 31 C-terminal" evidence="6">
    <location>
        <begin position="634"/>
        <end position="713"/>
    </location>
</feature>
<protein>
    <submittedName>
        <fullName evidence="8">Uncharacterized protein</fullName>
    </submittedName>
</protein>
<gene>
    <name evidence="8" type="ORF">Phou_094750</name>
</gene>
<dbReference type="InterPro" id="IPR013780">
    <property type="entry name" value="Glyco_hydro_b"/>
</dbReference>
<dbReference type="GO" id="GO:0030246">
    <property type="term" value="F:carbohydrate binding"/>
    <property type="evidence" value="ECO:0007669"/>
    <property type="project" value="InterPro"/>
</dbReference>
<reference evidence="8 9" key="1">
    <citation type="submission" date="2020-03" db="EMBL/GenBank/DDBJ databases">
        <title>Whole genome shotgun sequence of Phytohabitans houttuyneae NBRC 108639.</title>
        <authorList>
            <person name="Komaki H."/>
            <person name="Tamura T."/>
        </authorList>
    </citation>
    <scope>NUCLEOTIDE SEQUENCE [LARGE SCALE GENOMIC DNA]</scope>
    <source>
        <strain evidence="8 9">NBRC 108639</strain>
    </source>
</reference>
<dbReference type="GO" id="GO:0004553">
    <property type="term" value="F:hydrolase activity, hydrolyzing O-glycosyl compounds"/>
    <property type="evidence" value="ECO:0007669"/>
    <property type="project" value="InterPro"/>
</dbReference>
<dbReference type="GO" id="GO:0005975">
    <property type="term" value="P:carbohydrate metabolic process"/>
    <property type="evidence" value="ECO:0007669"/>
    <property type="project" value="InterPro"/>
</dbReference>
<evidence type="ECO:0000259" key="4">
    <source>
        <dbReference type="Pfam" id="PF01055"/>
    </source>
</evidence>
<evidence type="ECO:0000259" key="7">
    <source>
        <dbReference type="Pfam" id="PF21568"/>
    </source>
</evidence>
<comment type="caution">
    <text evidence="8">The sequence shown here is derived from an EMBL/GenBank/DDBJ whole genome shotgun (WGS) entry which is preliminary data.</text>
</comment>
<dbReference type="InterPro" id="IPR017853">
    <property type="entry name" value="GH"/>
</dbReference>
<dbReference type="Gene3D" id="2.60.40.10">
    <property type="entry name" value="Immunoglobulins"/>
    <property type="match status" value="1"/>
</dbReference>
<dbReference type="CDD" id="cd14752">
    <property type="entry name" value="GH31_N"/>
    <property type="match status" value="1"/>
</dbReference>
<dbReference type="PANTHER" id="PTHR43863:SF2">
    <property type="entry name" value="MALTASE-GLUCOAMYLASE"/>
    <property type="match status" value="1"/>
</dbReference>
<dbReference type="CDD" id="cd06597">
    <property type="entry name" value="GH31_transferase_CtsY"/>
    <property type="match status" value="1"/>
</dbReference>
<dbReference type="InterPro" id="IPR048488">
    <property type="entry name" value="AIMA-like_N"/>
</dbReference>
<feature type="region of interest" description="Disordered" evidence="3">
    <location>
        <begin position="1"/>
        <end position="20"/>
    </location>
</feature>
<evidence type="ECO:0000256" key="1">
    <source>
        <dbReference type="ARBA" id="ARBA00007806"/>
    </source>
</evidence>
<dbReference type="EMBL" id="BLPF01000004">
    <property type="protein sequence ID" value="GFJ85295.1"/>
    <property type="molecule type" value="Genomic_DNA"/>
</dbReference>
<dbReference type="SUPFAM" id="SSF51445">
    <property type="entry name" value="(Trans)glycosidases"/>
    <property type="match status" value="1"/>
</dbReference>
<dbReference type="SUPFAM" id="SSF51011">
    <property type="entry name" value="Glycosyl hydrolase domain"/>
    <property type="match status" value="1"/>
</dbReference>
<dbReference type="InterPro" id="IPR013783">
    <property type="entry name" value="Ig-like_fold"/>
</dbReference>
<dbReference type="Pfam" id="PF01055">
    <property type="entry name" value="Glyco_hydro_31_2nd"/>
    <property type="match status" value="1"/>
</dbReference>
<accession>A0A6V8KXN9</accession>
<keyword evidence="2" id="KW-0326">Glycosidase</keyword>
<keyword evidence="2" id="KW-0378">Hydrolase</keyword>
<dbReference type="SUPFAM" id="SSF74650">
    <property type="entry name" value="Galactose mutarotase-like"/>
    <property type="match status" value="1"/>
</dbReference>
<dbReference type="Proteomes" id="UP000482800">
    <property type="component" value="Unassembled WGS sequence"/>
</dbReference>
<dbReference type="Pfam" id="PF21365">
    <property type="entry name" value="Glyco_hydro_31_3rd"/>
    <property type="match status" value="1"/>
</dbReference>
<proteinExistence type="inferred from homology"/>
<dbReference type="Gene3D" id="3.20.20.80">
    <property type="entry name" value="Glycosidases"/>
    <property type="match status" value="1"/>
</dbReference>
<feature type="domain" description="Glycoside hydrolase family 31 N-terminal" evidence="5">
    <location>
        <begin position="156"/>
        <end position="234"/>
    </location>
</feature>
<dbReference type="Gene3D" id="2.60.40.1760">
    <property type="entry name" value="glycosyl hydrolase (family 31)"/>
    <property type="match status" value="1"/>
</dbReference>
<dbReference type="Gene3D" id="2.60.40.1180">
    <property type="entry name" value="Golgi alpha-mannosidase II"/>
    <property type="match status" value="1"/>
</dbReference>